<dbReference type="SUPFAM" id="SSF53613">
    <property type="entry name" value="Ribokinase-like"/>
    <property type="match status" value="1"/>
</dbReference>
<dbReference type="GO" id="GO:0042840">
    <property type="term" value="P:D-glucuronate catabolic process"/>
    <property type="evidence" value="ECO:0007669"/>
    <property type="project" value="TreeGrafter"/>
</dbReference>
<dbReference type="EMBL" id="UINC01015441">
    <property type="protein sequence ID" value="SVA65019.1"/>
    <property type="molecule type" value="Genomic_DNA"/>
</dbReference>
<evidence type="ECO:0000256" key="5">
    <source>
        <dbReference type="ARBA" id="ARBA00022840"/>
    </source>
</evidence>
<feature type="domain" description="Carbohydrate kinase PfkB" evidence="7">
    <location>
        <begin position="6"/>
        <end position="306"/>
    </location>
</feature>
<dbReference type="InterPro" id="IPR050306">
    <property type="entry name" value="PfkB_Carbo_kinase"/>
</dbReference>
<evidence type="ECO:0000256" key="6">
    <source>
        <dbReference type="ARBA" id="ARBA00023277"/>
    </source>
</evidence>
<dbReference type="PROSITE" id="PS00584">
    <property type="entry name" value="PFKB_KINASES_2"/>
    <property type="match status" value="1"/>
</dbReference>
<organism evidence="8">
    <name type="scientific">marine metagenome</name>
    <dbReference type="NCBI Taxonomy" id="408172"/>
    <lineage>
        <taxon>unclassified sequences</taxon>
        <taxon>metagenomes</taxon>
        <taxon>ecological metagenomes</taxon>
    </lineage>
</organism>
<reference evidence="8" key="1">
    <citation type="submission" date="2018-05" db="EMBL/GenBank/DDBJ databases">
        <authorList>
            <person name="Lanie J.A."/>
            <person name="Ng W.-L."/>
            <person name="Kazmierczak K.M."/>
            <person name="Andrzejewski T.M."/>
            <person name="Davidsen T.M."/>
            <person name="Wayne K.J."/>
            <person name="Tettelin H."/>
            <person name="Glass J.I."/>
            <person name="Rusch D."/>
            <person name="Podicherti R."/>
            <person name="Tsui H.-C.T."/>
            <person name="Winkler M.E."/>
        </authorList>
    </citation>
    <scope>NUCLEOTIDE SEQUENCE</scope>
</reference>
<dbReference type="PANTHER" id="PTHR43085:SF15">
    <property type="entry name" value="2-DEHYDRO-3-DEOXYGLUCONOKINASE"/>
    <property type="match status" value="1"/>
</dbReference>
<dbReference type="InterPro" id="IPR011611">
    <property type="entry name" value="PfkB_dom"/>
</dbReference>
<dbReference type="Pfam" id="PF00294">
    <property type="entry name" value="PfkB"/>
    <property type="match status" value="1"/>
</dbReference>
<dbReference type="CDD" id="cd01166">
    <property type="entry name" value="KdgK"/>
    <property type="match status" value="1"/>
</dbReference>
<keyword evidence="3" id="KW-0547">Nucleotide-binding</keyword>
<keyword evidence="6" id="KW-0119">Carbohydrate metabolism</keyword>
<keyword evidence="4" id="KW-0418">Kinase</keyword>
<dbReference type="GO" id="GO:0006974">
    <property type="term" value="P:DNA damage response"/>
    <property type="evidence" value="ECO:0007669"/>
    <property type="project" value="TreeGrafter"/>
</dbReference>
<gene>
    <name evidence="8" type="ORF">METZ01_LOCUS117873</name>
</gene>
<protein>
    <recommendedName>
        <fullName evidence="7">Carbohydrate kinase PfkB domain-containing protein</fullName>
    </recommendedName>
</protein>
<evidence type="ECO:0000256" key="2">
    <source>
        <dbReference type="ARBA" id="ARBA00022679"/>
    </source>
</evidence>
<sequence length="309" mass="33141">MSDEMKIAAIGECMIEISGMPDGGMTLAYGGDTLNTALYLARLAGDKDPQVDFLTALGDDPYSDEMLANWQDEGIGTNLVARLPGRLPGLYTIRTDCKGERSFYYWRRAAAAREMMRGKVGARLAEALCGYNLIYLSGITLSILTTNDRQALLTALERAISSGVRLAFDSNYRPRGWPSRQAAATAMDEVYRRCHIALPSLDDECALHGKMDATTAARRIANLGVAEICLKDGDNGCFLYHGGDGLQGVPALAAVMPVDTTAAGDSFNAAYLFSRLHGDCQVEAAIAGNLLAARVIQYPGAVIPSEAMP</sequence>
<dbReference type="AlphaFoldDB" id="A0A381XK01"/>
<dbReference type="GO" id="GO:0005829">
    <property type="term" value="C:cytosol"/>
    <property type="evidence" value="ECO:0007669"/>
    <property type="project" value="TreeGrafter"/>
</dbReference>
<evidence type="ECO:0000256" key="1">
    <source>
        <dbReference type="ARBA" id="ARBA00010688"/>
    </source>
</evidence>
<name>A0A381XK01_9ZZZZ</name>
<evidence type="ECO:0000256" key="3">
    <source>
        <dbReference type="ARBA" id="ARBA00022741"/>
    </source>
</evidence>
<dbReference type="FunFam" id="3.40.1190.20:FF:000011">
    <property type="entry name" value="2-dehydro-3-deoxygluconokinase, putative"/>
    <property type="match status" value="1"/>
</dbReference>
<comment type="similarity">
    <text evidence="1">Belongs to the carbohydrate kinase PfkB family.</text>
</comment>
<evidence type="ECO:0000313" key="8">
    <source>
        <dbReference type="EMBL" id="SVA65019.1"/>
    </source>
</evidence>
<dbReference type="InterPro" id="IPR002173">
    <property type="entry name" value="Carboh/pur_kinase_PfkB_CS"/>
</dbReference>
<dbReference type="Gene3D" id="3.40.1190.20">
    <property type="match status" value="1"/>
</dbReference>
<accession>A0A381XK01</accession>
<dbReference type="PANTHER" id="PTHR43085">
    <property type="entry name" value="HEXOKINASE FAMILY MEMBER"/>
    <property type="match status" value="1"/>
</dbReference>
<proteinExistence type="inferred from homology"/>
<dbReference type="InterPro" id="IPR029056">
    <property type="entry name" value="Ribokinase-like"/>
</dbReference>
<dbReference type="GO" id="GO:0008673">
    <property type="term" value="F:2-dehydro-3-deoxygluconokinase activity"/>
    <property type="evidence" value="ECO:0007669"/>
    <property type="project" value="TreeGrafter"/>
</dbReference>
<keyword evidence="5" id="KW-0067">ATP-binding</keyword>
<keyword evidence="2" id="KW-0808">Transferase</keyword>
<dbReference type="GO" id="GO:0005524">
    <property type="term" value="F:ATP binding"/>
    <property type="evidence" value="ECO:0007669"/>
    <property type="project" value="UniProtKB-KW"/>
</dbReference>
<dbReference type="GO" id="GO:0019698">
    <property type="term" value="P:D-galacturonate catabolic process"/>
    <property type="evidence" value="ECO:0007669"/>
    <property type="project" value="TreeGrafter"/>
</dbReference>
<evidence type="ECO:0000256" key="4">
    <source>
        <dbReference type="ARBA" id="ARBA00022777"/>
    </source>
</evidence>
<evidence type="ECO:0000259" key="7">
    <source>
        <dbReference type="Pfam" id="PF00294"/>
    </source>
</evidence>